<evidence type="ECO:0000313" key="1">
    <source>
        <dbReference type="EMBL" id="GAH05800.1"/>
    </source>
</evidence>
<accession>X1DBV4</accession>
<organism evidence="1">
    <name type="scientific">marine sediment metagenome</name>
    <dbReference type="NCBI Taxonomy" id="412755"/>
    <lineage>
        <taxon>unclassified sequences</taxon>
        <taxon>metagenomes</taxon>
        <taxon>ecological metagenomes</taxon>
    </lineage>
</organism>
<reference evidence="1" key="1">
    <citation type="journal article" date="2014" name="Front. Microbiol.">
        <title>High frequency of phylogenetically diverse reductive dehalogenase-homologous genes in deep subseafloor sedimentary metagenomes.</title>
        <authorList>
            <person name="Kawai M."/>
            <person name="Futagami T."/>
            <person name="Toyoda A."/>
            <person name="Takaki Y."/>
            <person name="Nishi S."/>
            <person name="Hori S."/>
            <person name="Arai W."/>
            <person name="Tsubouchi T."/>
            <person name="Morono Y."/>
            <person name="Uchiyama I."/>
            <person name="Ito T."/>
            <person name="Fujiyama A."/>
            <person name="Inagaki F."/>
            <person name="Takami H."/>
        </authorList>
    </citation>
    <scope>NUCLEOTIDE SEQUENCE</scope>
    <source>
        <strain evidence="1">Expedition CK06-06</strain>
    </source>
</reference>
<comment type="caution">
    <text evidence="1">The sequence shown here is derived from an EMBL/GenBank/DDBJ whole genome shotgun (WGS) entry which is preliminary data.</text>
</comment>
<gene>
    <name evidence="1" type="ORF">S01H4_62307</name>
</gene>
<dbReference type="EMBL" id="BART01037156">
    <property type="protein sequence ID" value="GAH05800.1"/>
    <property type="molecule type" value="Genomic_DNA"/>
</dbReference>
<sequence>IIFLVLKQMIRIWSYWLQMKLDSKTDASDIAQVLARAFLDEDGEGDEYALIKQMANTPLEIVVSKADGFEDISYADRPET</sequence>
<dbReference type="AlphaFoldDB" id="X1DBV4"/>
<name>X1DBV4_9ZZZZ</name>
<protein>
    <submittedName>
        <fullName evidence="1">Uncharacterized protein</fullName>
    </submittedName>
</protein>
<feature type="non-terminal residue" evidence="1">
    <location>
        <position position="1"/>
    </location>
</feature>
<proteinExistence type="predicted"/>